<evidence type="ECO:0000313" key="2">
    <source>
        <dbReference type="Proteomes" id="UP001345219"/>
    </source>
</evidence>
<accession>A0AAN7JGQ4</accession>
<dbReference type="EMBL" id="JAXIOK010000023">
    <property type="protein sequence ID" value="KAK4742105.1"/>
    <property type="molecule type" value="Genomic_DNA"/>
</dbReference>
<name>A0AAN7JGQ4_9MYRT</name>
<comment type="caution">
    <text evidence="1">The sequence shown here is derived from an EMBL/GenBank/DDBJ whole genome shotgun (WGS) entry which is preliminary data.</text>
</comment>
<dbReference type="AlphaFoldDB" id="A0AAN7JGQ4"/>
<protein>
    <submittedName>
        <fullName evidence="1">Uncharacterized protein</fullName>
    </submittedName>
</protein>
<evidence type="ECO:0000313" key="1">
    <source>
        <dbReference type="EMBL" id="KAK4742105.1"/>
    </source>
</evidence>
<proteinExistence type="predicted"/>
<organism evidence="1 2">
    <name type="scientific">Trapa incisa</name>
    <dbReference type="NCBI Taxonomy" id="236973"/>
    <lineage>
        <taxon>Eukaryota</taxon>
        <taxon>Viridiplantae</taxon>
        <taxon>Streptophyta</taxon>
        <taxon>Embryophyta</taxon>
        <taxon>Tracheophyta</taxon>
        <taxon>Spermatophyta</taxon>
        <taxon>Magnoliopsida</taxon>
        <taxon>eudicotyledons</taxon>
        <taxon>Gunneridae</taxon>
        <taxon>Pentapetalae</taxon>
        <taxon>rosids</taxon>
        <taxon>malvids</taxon>
        <taxon>Myrtales</taxon>
        <taxon>Lythraceae</taxon>
        <taxon>Trapa</taxon>
    </lineage>
</organism>
<sequence>MEKHFLRDFFWLMLPLSADFPPTIYHSSPIVSRVCATSPLQLLVVVCVSPNPIMGPDWTPLTLTLTTLFLFSGLCSYGLGSRPVRITAPAGHGSNQETPSPAVQLLFQDQHVSGLSLSCSLC</sequence>
<gene>
    <name evidence="1" type="ORF">SAY87_000106</name>
</gene>
<reference evidence="1 2" key="1">
    <citation type="journal article" date="2023" name="Hortic Res">
        <title>Pangenome of water caltrop reveals structural variations and asymmetric subgenome divergence after allopolyploidization.</title>
        <authorList>
            <person name="Zhang X."/>
            <person name="Chen Y."/>
            <person name="Wang L."/>
            <person name="Yuan Y."/>
            <person name="Fang M."/>
            <person name="Shi L."/>
            <person name="Lu R."/>
            <person name="Comes H.P."/>
            <person name="Ma Y."/>
            <person name="Chen Y."/>
            <person name="Huang G."/>
            <person name="Zhou Y."/>
            <person name="Zheng Z."/>
            <person name="Qiu Y."/>
        </authorList>
    </citation>
    <scope>NUCLEOTIDE SEQUENCE [LARGE SCALE GENOMIC DNA]</scope>
    <source>
        <tissue evidence="1">Roots</tissue>
    </source>
</reference>
<dbReference type="Proteomes" id="UP001345219">
    <property type="component" value="Chromosome 1"/>
</dbReference>
<keyword evidence="2" id="KW-1185">Reference proteome</keyword>